<feature type="transmembrane region" description="Helical" evidence="2">
    <location>
        <begin position="12"/>
        <end position="37"/>
    </location>
</feature>
<keyword evidence="2" id="KW-0472">Membrane</keyword>
<protein>
    <submittedName>
        <fullName evidence="3">Uncharacterized protein</fullName>
    </submittedName>
</protein>
<organism evidence="3">
    <name type="scientific">marine sediment metagenome</name>
    <dbReference type="NCBI Taxonomy" id="412755"/>
    <lineage>
        <taxon>unclassified sequences</taxon>
        <taxon>metagenomes</taxon>
        <taxon>ecological metagenomes</taxon>
    </lineage>
</organism>
<evidence type="ECO:0000256" key="2">
    <source>
        <dbReference type="SAM" id="Phobius"/>
    </source>
</evidence>
<dbReference type="EMBL" id="BART01014576">
    <property type="protein sequence ID" value="GAG75587.1"/>
    <property type="molecule type" value="Genomic_DNA"/>
</dbReference>
<keyword evidence="1" id="KW-0175">Coiled coil</keyword>
<feature type="non-terminal residue" evidence="3">
    <location>
        <position position="1"/>
    </location>
</feature>
<dbReference type="AlphaFoldDB" id="X1B2P0"/>
<feature type="coiled-coil region" evidence="1">
    <location>
        <begin position="38"/>
        <end position="79"/>
    </location>
</feature>
<reference evidence="3" key="1">
    <citation type="journal article" date="2014" name="Front. Microbiol.">
        <title>High frequency of phylogenetically diverse reductive dehalogenase-homologous genes in deep subseafloor sedimentary metagenomes.</title>
        <authorList>
            <person name="Kawai M."/>
            <person name="Futagami T."/>
            <person name="Toyoda A."/>
            <person name="Takaki Y."/>
            <person name="Nishi S."/>
            <person name="Hori S."/>
            <person name="Arai W."/>
            <person name="Tsubouchi T."/>
            <person name="Morono Y."/>
            <person name="Uchiyama I."/>
            <person name="Ito T."/>
            <person name="Fujiyama A."/>
            <person name="Inagaki F."/>
            <person name="Takami H."/>
        </authorList>
    </citation>
    <scope>NUCLEOTIDE SEQUENCE</scope>
    <source>
        <strain evidence="3">Expedition CK06-06</strain>
    </source>
</reference>
<keyword evidence="2" id="KW-0812">Transmembrane</keyword>
<keyword evidence="2" id="KW-1133">Transmembrane helix</keyword>
<evidence type="ECO:0000256" key="1">
    <source>
        <dbReference type="SAM" id="Coils"/>
    </source>
</evidence>
<accession>X1B2P0</accession>
<comment type="caution">
    <text evidence="3">The sequence shown here is derived from an EMBL/GenBank/DDBJ whole genome shotgun (WGS) entry which is preliminary data.</text>
</comment>
<gene>
    <name evidence="3" type="ORF">S01H4_28955</name>
</gene>
<sequence length="82" mass="9417">SNTFFTWVMTPTAITIIILLSLISILLGVIITGLWLFKKGMEEKYEQLAKQIAKNNTDIAKIYTRLENHEVRIEHIEKDNAA</sequence>
<name>X1B2P0_9ZZZZ</name>
<evidence type="ECO:0000313" key="3">
    <source>
        <dbReference type="EMBL" id="GAG75587.1"/>
    </source>
</evidence>
<proteinExistence type="predicted"/>